<sequence length="138" mass="15582">MPSCSLVALLPRPSLNSSSRLFPDVHPTRQPFLGLACLPASYPAGHIRWKTLISPPFTLFRNMALPVYNRSGSCPTRRDTPPCKHQGQIIRGRSQNHLWASQSATDRKSLRESANFMLFEKETNIRNGEEEFFSGKEP</sequence>
<dbReference type="EMBL" id="AP028912">
    <property type="protein sequence ID" value="BES93053.1"/>
    <property type="molecule type" value="Genomic_DNA"/>
</dbReference>
<organism evidence="1 2">
    <name type="scientific">Nesidiocoris tenuis</name>
    <dbReference type="NCBI Taxonomy" id="355587"/>
    <lineage>
        <taxon>Eukaryota</taxon>
        <taxon>Metazoa</taxon>
        <taxon>Ecdysozoa</taxon>
        <taxon>Arthropoda</taxon>
        <taxon>Hexapoda</taxon>
        <taxon>Insecta</taxon>
        <taxon>Pterygota</taxon>
        <taxon>Neoptera</taxon>
        <taxon>Paraneoptera</taxon>
        <taxon>Hemiptera</taxon>
        <taxon>Heteroptera</taxon>
        <taxon>Panheteroptera</taxon>
        <taxon>Cimicomorpha</taxon>
        <taxon>Miridae</taxon>
        <taxon>Dicyphina</taxon>
        <taxon>Nesidiocoris</taxon>
    </lineage>
</organism>
<name>A0ABN7AM76_9HEMI</name>
<reference evidence="1 2" key="1">
    <citation type="submission" date="2023-09" db="EMBL/GenBank/DDBJ databases">
        <title>Nesidiocoris tenuis whole genome shotgun sequence.</title>
        <authorList>
            <person name="Shibata T."/>
            <person name="Shimoda M."/>
            <person name="Kobayashi T."/>
            <person name="Uehara T."/>
        </authorList>
    </citation>
    <scope>NUCLEOTIDE SEQUENCE [LARGE SCALE GENOMIC DNA]</scope>
    <source>
        <strain evidence="1 2">Japan</strain>
    </source>
</reference>
<protein>
    <submittedName>
        <fullName evidence="1">Uncharacterized protein</fullName>
    </submittedName>
</protein>
<accession>A0ABN7AM76</accession>
<evidence type="ECO:0000313" key="1">
    <source>
        <dbReference type="EMBL" id="BES93053.1"/>
    </source>
</evidence>
<keyword evidence="2" id="KW-1185">Reference proteome</keyword>
<dbReference type="Proteomes" id="UP001307889">
    <property type="component" value="Chromosome 4"/>
</dbReference>
<evidence type="ECO:0000313" key="2">
    <source>
        <dbReference type="Proteomes" id="UP001307889"/>
    </source>
</evidence>
<gene>
    <name evidence="1" type="ORF">NTJ_05862</name>
</gene>
<proteinExistence type="predicted"/>